<organism evidence="3 4">
    <name type="scientific">Aspergillus bombycis</name>
    <dbReference type="NCBI Taxonomy" id="109264"/>
    <lineage>
        <taxon>Eukaryota</taxon>
        <taxon>Fungi</taxon>
        <taxon>Dikarya</taxon>
        <taxon>Ascomycota</taxon>
        <taxon>Pezizomycotina</taxon>
        <taxon>Eurotiomycetes</taxon>
        <taxon>Eurotiomycetidae</taxon>
        <taxon>Eurotiales</taxon>
        <taxon>Aspergillaceae</taxon>
        <taxon>Aspergillus</taxon>
    </lineage>
</organism>
<dbReference type="GeneID" id="34444592"/>
<dbReference type="OrthoDB" id="4499123at2759"/>
<keyword evidence="2" id="KW-0732">Signal</keyword>
<feature type="signal peptide" evidence="2">
    <location>
        <begin position="1"/>
        <end position="21"/>
    </location>
</feature>
<protein>
    <submittedName>
        <fullName evidence="3">Uncharacterized protein</fullName>
    </submittedName>
</protein>
<evidence type="ECO:0000313" key="4">
    <source>
        <dbReference type="Proteomes" id="UP000179179"/>
    </source>
</evidence>
<keyword evidence="4" id="KW-1185">Reference proteome</keyword>
<feature type="region of interest" description="Disordered" evidence="1">
    <location>
        <begin position="44"/>
        <end position="83"/>
    </location>
</feature>
<dbReference type="Proteomes" id="UP000179179">
    <property type="component" value="Unassembled WGS sequence"/>
</dbReference>
<dbReference type="AlphaFoldDB" id="A0A1F8AG64"/>
<proteinExistence type="predicted"/>
<dbReference type="EMBL" id="LYCR01000004">
    <property type="protein sequence ID" value="OGM50335.1"/>
    <property type="molecule type" value="Genomic_DNA"/>
</dbReference>
<dbReference type="RefSeq" id="XP_022394052.1">
    <property type="nucleotide sequence ID" value="XM_022528332.1"/>
</dbReference>
<evidence type="ECO:0000256" key="1">
    <source>
        <dbReference type="SAM" id="MobiDB-lite"/>
    </source>
</evidence>
<sequence length="140" mass="14052">MKSGIISTFIFAFLYASTASAVPPGTSNPNYSGGSTGGIGVSTGDTGAAGTAGASTGGRRVSSGGRRIEGGTSSNMRGKTRQQERYVEGACTTHGTYGTCQATDANGNDWAAPCSPNTPCATVGPRMCNIDTLRLIAVCS</sequence>
<name>A0A1F8AG64_9EURO</name>
<comment type="caution">
    <text evidence="3">The sequence shown here is derived from an EMBL/GenBank/DDBJ whole genome shotgun (WGS) entry which is preliminary data.</text>
</comment>
<feature type="compositionally biased region" description="Low complexity" evidence="1">
    <location>
        <begin position="44"/>
        <end position="65"/>
    </location>
</feature>
<gene>
    <name evidence="3" type="ORF">ABOM_001202</name>
</gene>
<reference evidence="3 4" key="1">
    <citation type="journal article" date="2016" name="Genome Biol. Evol.">
        <title>Draft genome sequence of an aflatoxigenic Aspergillus species, A. bombycis.</title>
        <authorList>
            <person name="Moore G.G."/>
            <person name="Mack B.M."/>
            <person name="Beltz S.B."/>
            <person name="Gilbert M.K."/>
        </authorList>
    </citation>
    <scope>NUCLEOTIDE SEQUENCE [LARGE SCALE GENOMIC DNA]</scope>
    <source>
        <strain evidence="4">NRRL 26010</strain>
    </source>
</reference>
<accession>A0A1F8AG64</accession>
<evidence type="ECO:0000313" key="3">
    <source>
        <dbReference type="EMBL" id="OGM50335.1"/>
    </source>
</evidence>
<evidence type="ECO:0000256" key="2">
    <source>
        <dbReference type="SAM" id="SignalP"/>
    </source>
</evidence>
<feature type="chain" id="PRO_5009534834" evidence="2">
    <location>
        <begin position="22"/>
        <end position="140"/>
    </location>
</feature>